<evidence type="ECO:0000313" key="3">
    <source>
        <dbReference type="Proteomes" id="UP000199651"/>
    </source>
</evidence>
<dbReference type="Proteomes" id="UP000199651">
    <property type="component" value="Unassembled WGS sequence"/>
</dbReference>
<dbReference type="STRING" id="504798.SAMN05421871_102750"/>
<keyword evidence="1" id="KW-0472">Membrane</keyword>
<dbReference type="OrthoDB" id="5195204at2"/>
<dbReference type="RefSeq" id="WP_091372081.1">
    <property type="nucleotide sequence ID" value="NZ_FNDV01000002.1"/>
</dbReference>
<dbReference type="Pfam" id="PF17240">
    <property type="entry name" value="DUF5313"/>
    <property type="match status" value="1"/>
</dbReference>
<feature type="transmembrane region" description="Helical" evidence="1">
    <location>
        <begin position="69"/>
        <end position="89"/>
    </location>
</feature>
<evidence type="ECO:0000256" key="1">
    <source>
        <dbReference type="SAM" id="Phobius"/>
    </source>
</evidence>
<evidence type="ECO:0000313" key="2">
    <source>
        <dbReference type="EMBL" id="SDO49805.1"/>
    </source>
</evidence>
<protein>
    <submittedName>
        <fullName evidence="2">Uncharacterized protein</fullName>
    </submittedName>
</protein>
<keyword evidence="3" id="KW-1185">Reference proteome</keyword>
<keyword evidence="1" id="KW-0812">Transmembrane</keyword>
<name>A0A1H0K1E5_9PSEU</name>
<accession>A0A1H0K1E5</accession>
<proteinExistence type="predicted"/>
<reference evidence="3" key="1">
    <citation type="submission" date="2016-10" db="EMBL/GenBank/DDBJ databases">
        <authorList>
            <person name="Varghese N."/>
            <person name="Submissions S."/>
        </authorList>
    </citation>
    <scope>NUCLEOTIDE SEQUENCE [LARGE SCALE GENOMIC DNA]</scope>
    <source>
        <strain evidence="3">IBRC-M 10655</strain>
    </source>
</reference>
<feature type="transmembrane region" description="Helical" evidence="1">
    <location>
        <begin position="45"/>
        <end position="63"/>
    </location>
</feature>
<dbReference type="InterPro" id="IPR035197">
    <property type="entry name" value="DUF5313"/>
</dbReference>
<dbReference type="AlphaFoldDB" id="A0A1H0K1E5"/>
<sequence>MAGNRPGPFRWLYFVYGGRLPDRYRDWVLHVATCPTWLVRAFGRGLMQLAPILGALLAGLVVFGGSWPLALGSTLLGFLVALRIILAFAQDNVDARVAQHGFPAGHATAIRRRRHAAEEAAKAARYRETWQT</sequence>
<dbReference type="EMBL" id="FNJB01000003">
    <property type="protein sequence ID" value="SDO49805.1"/>
    <property type="molecule type" value="Genomic_DNA"/>
</dbReference>
<organism evidence="2 3">
    <name type="scientific">Actinokineospora alba</name>
    <dbReference type="NCBI Taxonomy" id="504798"/>
    <lineage>
        <taxon>Bacteria</taxon>
        <taxon>Bacillati</taxon>
        <taxon>Actinomycetota</taxon>
        <taxon>Actinomycetes</taxon>
        <taxon>Pseudonocardiales</taxon>
        <taxon>Pseudonocardiaceae</taxon>
        <taxon>Actinokineospora</taxon>
    </lineage>
</organism>
<gene>
    <name evidence="2" type="ORF">SAMN05192558_103299</name>
</gene>
<keyword evidence="1" id="KW-1133">Transmembrane helix</keyword>